<dbReference type="InterPro" id="IPR004942">
    <property type="entry name" value="Roadblock/LAMTOR2_dom"/>
</dbReference>
<dbReference type="Pfam" id="PF03259">
    <property type="entry name" value="Robl_LC7"/>
    <property type="match status" value="1"/>
</dbReference>
<dbReference type="EMBL" id="OZ026884">
    <property type="protein sequence ID" value="CAL1240005.1"/>
    <property type="molecule type" value="Genomic_DNA"/>
</dbReference>
<dbReference type="RefSeq" id="WP_348759523.1">
    <property type="nucleotide sequence ID" value="NZ_OZ026884.1"/>
</dbReference>
<dbReference type="Gene3D" id="3.30.450.30">
    <property type="entry name" value="Dynein light chain 2a, cytoplasmic"/>
    <property type="match status" value="1"/>
</dbReference>
<name>A0ABP1C6X8_9GAMM</name>
<dbReference type="Proteomes" id="UP001497493">
    <property type="component" value="Chromosome"/>
</dbReference>
<evidence type="ECO:0000313" key="3">
    <source>
        <dbReference type="Proteomes" id="UP001497493"/>
    </source>
</evidence>
<dbReference type="InterPro" id="IPR053141">
    <property type="entry name" value="Mycobact_SerProt_Inhib_Rv3364c"/>
</dbReference>
<organism evidence="2 3">
    <name type="scientific">Candidatus Methylocalor cossyra</name>
    <dbReference type="NCBI Taxonomy" id="3108543"/>
    <lineage>
        <taxon>Bacteria</taxon>
        <taxon>Pseudomonadati</taxon>
        <taxon>Pseudomonadota</taxon>
        <taxon>Gammaproteobacteria</taxon>
        <taxon>Methylococcales</taxon>
        <taxon>Methylococcaceae</taxon>
        <taxon>Candidatus Methylocalor</taxon>
    </lineage>
</organism>
<dbReference type="PANTHER" id="PTHR36222:SF1">
    <property type="entry name" value="SERINE PROTEASE INHIBITOR RV3364C"/>
    <property type="match status" value="1"/>
</dbReference>
<sequence length="120" mass="12487">MAQTAWVSILEQLNEGLAEVEASALVSQDGLALAMAARQPVDEDRIGALTAAVLSAGGRAANELRHGPVEQIIIKGRGGHILVVGSEKPAFLAVSAKPAAEIDAILPRAQRAMDNLCQLL</sequence>
<dbReference type="PANTHER" id="PTHR36222">
    <property type="entry name" value="SERINE PROTEASE INHIBITOR RV3364C"/>
    <property type="match status" value="1"/>
</dbReference>
<gene>
    <name evidence="2" type="ORF">MECH1_V1_1229</name>
</gene>
<keyword evidence="3" id="KW-1185">Reference proteome</keyword>
<protein>
    <submittedName>
        <fullName evidence="2">Roadblock/LC7 family protein</fullName>
    </submittedName>
</protein>
<evidence type="ECO:0000313" key="2">
    <source>
        <dbReference type="EMBL" id="CAL1240005.1"/>
    </source>
</evidence>
<dbReference type="SUPFAM" id="SSF103196">
    <property type="entry name" value="Roadblock/LC7 domain"/>
    <property type="match status" value="1"/>
</dbReference>
<dbReference type="SMART" id="SM00960">
    <property type="entry name" value="Robl_LC7"/>
    <property type="match status" value="1"/>
</dbReference>
<proteinExistence type="predicted"/>
<evidence type="ECO:0000259" key="1">
    <source>
        <dbReference type="SMART" id="SM00960"/>
    </source>
</evidence>
<accession>A0ABP1C6X8</accession>
<feature type="domain" description="Roadblock/LAMTOR2" evidence="1">
    <location>
        <begin position="7"/>
        <end position="96"/>
    </location>
</feature>
<reference evidence="2 3" key="1">
    <citation type="submission" date="2024-04" db="EMBL/GenBank/DDBJ databases">
        <authorList>
            <person name="Cremers G."/>
        </authorList>
    </citation>
    <scope>NUCLEOTIDE SEQUENCE [LARGE SCALE GENOMIC DNA]</scope>
    <source>
        <strain evidence="2">MeCH1-AG</strain>
    </source>
</reference>